<name>A0A397JRD0_9GLOM</name>
<reference evidence="1 2" key="1">
    <citation type="submission" date="2018-08" db="EMBL/GenBank/DDBJ databases">
        <title>Genome and evolution of the arbuscular mycorrhizal fungus Diversispora epigaea (formerly Glomus versiforme) and its bacterial endosymbionts.</title>
        <authorList>
            <person name="Sun X."/>
            <person name="Fei Z."/>
            <person name="Harrison M."/>
        </authorList>
    </citation>
    <scope>NUCLEOTIDE SEQUENCE [LARGE SCALE GENOMIC DNA]</scope>
    <source>
        <strain evidence="1 2">IT104</strain>
    </source>
</reference>
<gene>
    <name evidence="1" type="ORF">Glove_34g54</name>
</gene>
<evidence type="ECO:0000313" key="2">
    <source>
        <dbReference type="Proteomes" id="UP000266861"/>
    </source>
</evidence>
<dbReference type="PANTHER" id="PTHR19303:SF73">
    <property type="entry name" value="PROTEIN PDC2"/>
    <property type="match status" value="1"/>
</dbReference>
<sequence length="446" mass="51522">MTIHVPKIDFGFLSSKYNLNIERSTITKILSQQKKWFLSDASLIVKHPIAGGIILSDDILQEKERDFANYLNIEEDQINFSRGWVTGFKKRNFIRIYKLHVNERLKLQELISKYNPEDIYNADKTGLFFRMAPNQTLANRSRAEKKLDKSRITVLFTTNAIGTHKLKPLTWMRSNIWETWLKYHNKGFQIQNCQVLLLVNNAPSHTSSIIDENNINKSDSDTNSIQESSKLTNIDHEKNKINVKEAIGYVAHSFLLLVNNAPSHTSSIIDENNINKSDSDTNSIQESSKLRILPNLINNSDSAEELFEENIKLTNFLYEKSSEENIIHQKLINEIETYINAIDEPLLTEDILSKSEIITMVVADNEIENNLSPDSEEETEELPLSSVTSKETLNVLKILIRYEEQLSDNDNYNKVSSNDLCKRLSLYERRCEKNKKQVSLEHIWIN</sequence>
<comment type="caution">
    <text evidence="1">The sequence shown here is derived from an EMBL/GenBank/DDBJ whole genome shotgun (WGS) entry which is preliminary data.</text>
</comment>
<dbReference type="OrthoDB" id="2447222at2759"/>
<dbReference type="GO" id="GO:0003677">
    <property type="term" value="F:DNA binding"/>
    <property type="evidence" value="ECO:0007669"/>
    <property type="project" value="TreeGrafter"/>
</dbReference>
<evidence type="ECO:0000313" key="1">
    <source>
        <dbReference type="EMBL" id="RHZ87473.1"/>
    </source>
</evidence>
<keyword evidence="2" id="KW-1185">Reference proteome</keyword>
<dbReference type="InterPro" id="IPR050863">
    <property type="entry name" value="CenT-Element_Derived"/>
</dbReference>
<accession>A0A397JRD0</accession>
<dbReference type="PANTHER" id="PTHR19303">
    <property type="entry name" value="TRANSPOSON"/>
    <property type="match status" value="1"/>
</dbReference>
<organism evidence="1 2">
    <name type="scientific">Diversispora epigaea</name>
    <dbReference type="NCBI Taxonomy" id="1348612"/>
    <lineage>
        <taxon>Eukaryota</taxon>
        <taxon>Fungi</taxon>
        <taxon>Fungi incertae sedis</taxon>
        <taxon>Mucoromycota</taxon>
        <taxon>Glomeromycotina</taxon>
        <taxon>Glomeromycetes</taxon>
        <taxon>Diversisporales</taxon>
        <taxon>Diversisporaceae</taxon>
        <taxon>Diversispora</taxon>
    </lineage>
</organism>
<protein>
    <recommendedName>
        <fullName evidence="3">HTH CENPB-type domain-containing protein</fullName>
    </recommendedName>
</protein>
<dbReference type="Proteomes" id="UP000266861">
    <property type="component" value="Unassembled WGS sequence"/>
</dbReference>
<dbReference type="AlphaFoldDB" id="A0A397JRD0"/>
<dbReference type="EMBL" id="PQFF01000032">
    <property type="protein sequence ID" value="RHZ87473.1"/>
    <property type="molecule type" value="Genomic_DNA"/>
</dbReference>
<dbReference type="Gene3D" id="1.10.10.60">
    <property type="entry name" value="Homeodomain-like"/>
    <property type="match status" value="1"/>
</dbReference>
<dbReference type="GO" id="GO:0005634">
    <property type="term" value="C:nucleus"/>
    <property type="evidence" value="ECO:0007669"/>
    <property type="project" value="TreeGrafter"/>
</dbReference>
<evidence type="ECO:0008006" key="3">
    <source>
        <dbReference type="Google" id="ProtNLM"/>
    </source>
</evidence>
<proteinExistence type="predicted"/>